<accession>A0A0F9MY30</accession>
<keyword evidence="1" id="KW-0175">Coiled coil</keyword>
<name>A0A0F9MY30_9ZZZZ</name>
<comment type="caution">
    <text evidence="2">The sequence shown here is derived from an EMBL/GenBank/DDBJ whole genome shotgun (WGS) entry which is preliminary data.</text>
</comment>
<dbReference type="AlphaFoldDB" id="A0A0F9MY30"/>
<protein>
    <submittedName>
        <fullName evidence="2">Uncharacterized protein</fullName>
    </submittedName>
</protein>
<proteinExistence type="predicted"/>
<dbReference type="EMBL" id="LAZR01004232">
    <property type="protein sequence ID" value="KKN10584.1"/>
    <property type="molecule type" value="Genomic_DNA"/>
</dbReference>
<gene>
    <name evidence="2" type="ORF">LCGC14_1035230</name>
</gene>
<evidence type="ECO:0000256" key="1">
    <source>
        <dbReference type="SAM" id="Coils"/>
    </source>
</evidence>
<sequence>MEIDVKEQTEKLQAEAQQIGKELSVIQNQIAQLQQRQQLLINEALKNQGALDLINSLNGKKPKEK</sequence>
<feature type="coiled-coil region" evidence="1">
    <location>
        <begin position="9"/>
        <end position="43"/>
    </location>
</feature>
<reference evidence="2" key="1">
    <citation type="journal article" date="2015" name="Nature">
        <title>Complex archaea that bridge the gap between prokaryotes and eukaryotes.</title>
        <authorList>
            <person name="Spang A."/>
            <person name="Saw J.H."/>
            <person name="Jorgensen S.L."/>
            <person name="Zaremba-Niedzwiedzka K."/>
            <person name="Martijn J."/>
            <person name="Lind A.E."/>
            <person name="van Eijk R."/>
            <person name="Schleper C."/>
            <person name="Guy L."/>
            <person name="Ettema T.J."/>
        </authorList>
    </citation>
    <scope>NUCLEOTIDE SEQUENCE</scope>
</reference>
<organism evidence="2">
    <name type="scientific">marine sediment metagenome</name>
    <dbReference type="NCBI Taxonomy" id="412755"/>
    <lineage>
        <taxon>unclassified sequences</taxon>
        <taxon>metagenomes</taxon>
        <taxon>ecological metagenomes</taxon>
    </lineage>
</organism>
<evidence type="ECO:0000313" key="2">
    <source>
        <dbReference type="EMBL" id="KKN10584.1"/>
    </source>
</evidence>